<comment type="similarity">
    <text evidence="1">Belongs to the short-chain dehydrogenases/reductases (SDR) family.</text>
</comment>
<dbReference type="PANTHER" id="PTHR24321:SF8">
    <property type="entry name" value="ESTRADIOL 17-BETA-DEHYDROGENASE 8-RELATED"/>
    <property type="match status" value="1"/>
</dbReference>
<dbReference type="GeneID" id="106167082"/>
<dbReference type="FunFam" id="3.40.50.720:FF:000084">
    <property type="entry name" value="Short-chain dehydrogenase reductase"/>
    <property type="match status" value="1"/>
</dbReference>
<dbReference type="Pfam" id="PF13561">
    <property type="entry name" value="adh_short_C2"/>
    <property type="match status" value="1"/>
</dbReference>
<dbReference type="PRINTS" id="PR00081">
    <property type="entry name" value="GDHRDH"/>
</dbReference>
<proteinExistence type="inferred from homology"/>
<keyword evidence="4" id="KW-1185">Reference proteome</keyword>
<evidence type="ECO:0000256" key="2">
    <source>
        <dbReference type="ARBA" id="ARBA00023002"/>
    </source>
</evidence>
<dbReference type="RefSeq" id="XP_013401239.2">
    <property type="nucleotide sequence ID" value="XM_013545785.2"/>
</dbReference>
<dbReference type="InterPro" id="IPR036291">
    <property type="entry name" value="NAD(P)-bd_dom_sf"/>
</dbReference>
<dbReference type="InterPro" id="IPR020904">
    <property type="entry name" value="Sc_DH/Rdtase_CS"/>
</dbReference>
<dbReference type="InterPro" id="IPR002347">
    <property type="entry name" value="SDR_fam"/>
</dbReference>
<dbReference type="STRING" id="7574.A0A1S3IUM5"/>
<dbReference type="CDD" id="cd05233">
    <property type="entry name" value="SDR_c"/>
    <property type="match status" value="1"/>
</dbReference>
<evidence type="ECO:0000313" key="5">
    <source>
        <dbReference type="RefSeq" id="XP_013401239.2"/>
    </source>
</evidence>
<keyword evidence="2" id="KW-0560">Oxidoreductase</keyword>
<dbReference type="GO" id="GO:0016491">
    <property type="term" value="F:oxidoreductase activity"/>
    <property type="evidence" value="ECO:0007669"/>
    <property type="project" value="UniProtKB-KW"/>
</dbReference>
<evidence type="ECO:0000313" key="4">
    <source>
        <dbReference type="Proteomes" id="UP000085678"/>
    </source>
</evidence>
<dbReference type="AlphaFoldDB" id="A0A1S3IUM5"/>
<evidence type="ECO:0000256" key="3">
    <source>
        <dbReference type="SAM" id="MobiDB-lite"/>
    </source>
</evidence>
<accession>A0A1S3IUM5</accession>
<organism evidence="4 5">
    <name type="scientific">Lingula anatina</name>
    <name type="common">Brachiopod</name>
    <name type="synonym">Lingula unguis</name>
    <dbReference type="NCBI Taxonomy" id="7574"/>
    <lineage>
        <taxon>Eukaryota</taxon>
        <taxon>Metazoa</taxon>
        <taxon>Spiralia</taxon>
        <taxon>Lophotrochozoa</taxon>
        <taxon>Brachiopoda</taxon>
        <taxon>Linguliformea</taxon>
        <taxon>Lingulata</taxon>
        <taxon>Lingulida</taxon>
        <taxon>Linguloidea</taxon>
        <taxon>Lingulidae</taxon>
        <taxon>Lingula</taxon>
    </lineage>
</organism>
<dbReference type="PROSITE" id="PS00061">
    <property type="entry name" value="ADH_SHORT"/>
    <property type="match status" value="1"/>
</dbReference>
<feature type="region of interest" description="Disordered" evidence="3">
    <location>
        <begin position="265"/>
        <end position="284"/>
    </location>
</feature>
<gene>
    <name evidence="5" type="primary">LOC106167082</name>
</gene>
<dbReference type="InParanoid" id="A0A1S3IUM5"/>
<evidence type="ECO:0000256" key="1">
    <source>
        <dbReference type="ARBA" id="ARBA00006484"/>
    </source>
</evidence>
<reference evidence="5" key="1">
    <citation type="submission" date="2025-08" db="UniProtKB">
        <authorList>
            <consortium name="RefSeq"/>
        </authorList>
    </citation>
    <scope>IDENTIFICATION</scope>
    <source>
        <tissue evidence="5">Gonads</tissue>
    </source>
</reference>
<dbReference type="PANTHER" id="PTHR24321">
    <property type="entry name" value="DEHYDROGENASES, SHORT CHAIN"/>
    <property type="match status" value="1"/>
</dbReference>
<sequence>MERRQPILDQSHTKDRFKGRVAVVTGGASGIGKECVKRFLNDGASVAFLDTNQEAGKLLEAELKAAGFDAIFYHVDVSDRDACFGAAKDIAGKHGGCIHAVVNCAASFLFKGLDASMSDWGKIMGVNVAGSSNVVQACYPFLKNDGRETRAIVNIASISAHCSQKHRWTYNSSKGAILQLTKCMALDLIKDGIRVNSVSPGNIYTPALYAVVGNDETQRAWLDSTHMMNRIGESSEIAAAVVFLCSRDASFITGADLSVDGGYTAMGPERHGQDGPNFTAAVPE</sequence>
<dbReference type="OrthoDB" id="47007at2759"/>
<dbReference type="Gene3D" id="3.40.50.720">
    <property type="entry name" value="NAD(P)-binding Rossmann-like Domain"/>
    <property type="match status" value="1"/>
</dbReference>
<dbReference type="KEGG" id="lak:106167082"/>
<protein>
    <submittedName>
        <fullName evidence="5">Uncharacterized protein LOC106167082</fullName>
    </submittedName>
</protein>
<dbReference type="Proteomes" id="UP000085678">
    <property type="component" value="Unplaced"/>
</dbReference>
<dbReference type="SUPFAM" id="SSF51735">
    <property type="entry name" value="NAD(P)-binding Rossmann-fold domains"/>
    <property type="match status" value="1"/>
</dbReference>
<name>A0A1S3IUM5_LINAN</name>